<evidence type="ECO:0000313" key="1">
    <source>
        <dbReference type="EMBL" id="MCI34345.1"/>
    </source>
</evidence>
<name>A0A392RFI4_9FABA</name>
<dbReference type="AlphaFoldDB" id="A0A392RFI4"/>
<organism evidence="1 2">
    <name type="scientific">Trifolium medium</name>
    <dbReference type="NCBI Taxonomy" id="97028"/>
    <lineage>
        <taxon>Eukaryota</taxon>
        <taxon>Viridiplantae</taxon>
        <taxon>Streptophyta</taxon>
        <taxon>Embryophyta</taxon>
        <taxon>Tracheophyta</taxon>
        <taxon>Spermatophyta</taxon>
        <taxon>Magnoliopsida</taxon>
        <taxon>eudicotyledons</taxon>
        <taxon>Gunneridae</taxon>
        <taxon>Pentapetalae</taxon>
        <taxon>rosids</taxon>
        <taxon>fabids</taxon>
        <taxon>Fabales</taxon>
        <taxon>Fabaceae</taxon>
        <taxon>Papilionoideae</taxon>
        <taxon>50 kb inversion clade</taxon>
        <taxon>NPAAA clade</taxon>
        <taxon>Hologalegina</taxon>
        <taxon>IRL clade</taxon>
        <taxon>Trifolieae</taxon>
        <taxon>Trifolium</taxon>
    </lineage>
</organism>
<reference evidence="1 2" key="1">
    <citation type="journal article" date="2018" name="Front. Plant Sci.">
        <title>Red Clover (Trifolium pratense) and Zigzag Clover (T. medium) - A Picture of Genomic Similarities and Differences.</title>
        <authorList>
            <person name="Dluhosova J."/>
            <person name="Istvanek J."/>
            <person name="Nedelnik J."/>
            <person name="Repkova J."/>
        </authorList>
    </citation>
    <scope>NUCLEOTIDE SEQUENCE [LARGE SCALE GENOMIC DNA]</scope>
    <source>
        <strain evidence="2">cv. 10/8</strain>
        <tissue evidence="1">Leaf</tissue>
    </source>
</reference>
<sequence length="38" mass="3648">AAVAAATAAQSGKFMAAAPGNGKAERLGEAGAICCLLW</sequence>
<keyword evidence="2" id="KW-1185">Reference proteome</keyword>
<accession>A0A392RFI4</accession>
<comment type="caution">
    <text evidence="1">The sequence shown here is derived from an EMBL/GenBank/DDBJ whole genome shotgun (WGS) entry which is preliminary data.</text>
</comment>
<protein>
    <submittedName>
        <fullName evidence="1">Uncharacterized protein</fullName>
    </submittedName>
</protein>
<evidence type="ECO:0000313" key="2">
    <source>
        <dbReference type="Proteomes" id="UP000265520"/>
    </source>
</evidence>
<dbReference type="Proteomes" id="UP000265520">
    <property type="component" value="Unassembled WGS sequence"/>
</dbReference>
<dbReference type="EMBL" id="LXQA010212939">
    <property type="protein sequence ID" value="MCI34345.1"/>
    <property type="molecule type" value="Genomic_DNA"/>
</dbReference>
<feature type="non-terminal residue" evidence="1">
    <location>
        <position position="1"/>
    </location>
</feature>
<proteinExistence type="predicted"/>